<keyword evidence="1 6" id="KW-0489">Methyltransferase</keyword>
<dbReference type="InterPro" id="IPR036390">
    <property type="entry name" value="WH_DNA-bd_sf"/>
</dbReference>
<dbReference type="GO" id="GO:0032259">
    <property type="term" value="P:methylation"/>
    <property type="evidence" value="ECO:0007669"/>
    <property type="project" value="UniProtKB-KW"/>
</dbReference>
<keyword evidence="2" id="KW-0808">Transferase</keyword>
<evidence type="ECO:0000256" key="1">
    <source>
        <dbReference type="ARBA" id="ARBA00022603"/>
    </source>
</evidence>
<dbReference type="Gene3D" id="3.40.50.150">
    <property type="entry name" value="Vaccinia Virus protein VP39"/>
    <property type="match status" value="1"/>
</dbReference>
<protein>
    <submittedName>
        <fullName evidence="6">S-adenosyl-L-methionine-dependent methyltransferase</fullName>
    </submittedName>
</protein>
<dbReference type="InterPro" id="IPR001077">
    <property type="entry name" value="COMT_C"/>
</dbReference>
<evidence type="ECO:0000259" key="5">
    <source>
        <dbReference type="Pfam" id="PF08100"/>
    </source>
</evidence>
<dbReference type="InterPro" id="IPR012967">
    <property type="entry name" value="COMT_dimerisation"/>
</dbReference>
<organism evidence="6 7">
    <name type="scientific">Apiospora saccharicola</name>
    <dbReference type="NCBI Taxonomy" id="335842"/>
    <lineage>
        <taxon>Eukaryota</taxon>
        <taxon>Fungi</taxon>
        <taxon>Dikarya</taxon>
        <taxon>Ascomycota</taxon>
        <taxon>Pezizomycotina</taxon>
        <taxon>Sordariomycetes</taxon>
        <taxon>Xylariomycetidae</taxon>
        <taxon>Amphisphaeriales</taxon>
        <taxon>Apiosporaceae</taxon>
        <taxon>Apiospora</taxon>
    </lineage>
</organism>
<keyword evidence="3" id="KW-0949">S-adenosyl-L-methionine</keyword>
<dbReference type="SUPFAM" id="SSF46785">
    <property type="entry name" value="Winged helix' DNA-binding domain"/>
    <property type="match status" value="1"/>
</dbReference>
<dbReference type="SUPFAM" id="SSF53335">
    <property type="entry name" value="S-adenosyl-L-methionine-dependent methyltransferases"/>
    <property type="match status" value="1"/>
</dbReference>
<evidence type="ECO:0000256" key="3">
    <source>
        <dbReference type="ARBA" id="ARBA00022691"/>
    </source>
</evidence>
<dbReference type="Proteomes" id="UP001446871">
    <property type="component" value="Unassembled WGS sequence"/>
</dbReference>
<dbReference type="GO" id="GO:0008168">
    <property type="term" value="F:methyltransferase activity"/>
    <property type="evidence" value="ECO:0007669"/>
    <property type="project" value="UniProtKB-KW"/>
</dbReference>
<dbReference type="EMBL" id="JAQQWM010000002">
    <property type="protein sequence ID" value="KAK8076935.1"/>
    <property type="molecule type" value="Genomic_DNA"/>
</dbReference>
<dbReference type="InterPro" id="IPR016461">
    <property type="entry name" value="COMT-like"/>
</dbReference>
<feature type="domain" description="O-methyltransferase C-terminal" evidence="4">
    <location>
        <begin position="195"/>
        <end position="392"/>
    </location>
</feature>
<dbReference type="PANTHER" id="PTHR43712:SF12">
    <property type="entry name" value="STERIGMATOCYSTIN 8-O-METHYLTRANSFERASE"/>
    <property type="match status" value="1"/>
</dbReference>
<dbReference type="PANTHER" id="PTHR43712">
    <property type="entry name" value="PUTATIVE (AFU_ORTHOLOGUE AFUA_4G14580)-RELATED"/>
    <property type="match status" value="1"/>
</dbReference>
<accession>A0ABR1W0C3</accession>
<evidence type="ECO:0000313" key="7">
    <source>
        <dbReference type="Proteomes" id="UP001446871"/>
    </source>
</evidence>
<evidence type="ECO:0000256" key="2">
    <source>
        <dbReference type="ARBA" id="ARBA00022679"/>
    </source>
</evidence>
<dbReference type="PROSITE" id="PS51683">
    <property type="entry name" value="SAM_OMT_II"/>
    <property type="match status" value="1"/>
</dbReference>
<feature type="domain" description="O-methyltransferase dimerisation" evidence="5">
    <location>
        <begin position="86"/>
        <end position="150"/>
    </location>
</feature>
<gene>
    <name evidence="6" type="ORF">PG996_003105</name>
</gene>
<dbReference type="InterPro" id="IPR029063">
    <property type="entry name" value="SAM-dependent_MTases_sf"/>
</dbReference>
<dbReference type="Pfam" id="PF00891">
    <property type="entry name" value="Methyltransf_2"/>
    <property type="match status" value="1"/>
</dbReference>
<name>A0ABR1W0C3_9PEZI</name>
<comment type="caution">
    <text evidence="6">The sequence shown here is derived from an EMBL/GenBank/DDBJ whole genome shotgun (WGS) entry which is preliminary data.</text>
</comment>
<dbReference type="InterPro" id="IPR036388">
    <property type="entry name" value="WH-like_DNA-bd_sf"/>
</dbReference>
<sequence>MESTNTPKMVALAAKISETVTELQQRLAAQGLPSPSFSEDAPETLPAELAHLQDAVVDATSELHDMLLNPISLLFQSSAISNLVSIDTICRYKIAELVPTGGKISFGDIAKQSGLEEALVRRLLRHAMTMRIFQEPEPDTVSHTKISKFLRIPYVNAWVSVGAREGWPACTKMVDAMQKWPGSEESNETGFSLANNTGKSIYEVLAADQTRAMRFAASMKAMDHFPGFSAEAVSQVYDWASLGKATVVDVGGSRGHVAIELAQSFGDMKLVVQDMAMVVAGAESGVPEPLKGRVQFMTHELFEPQPVQADAYFLRMVFHNWSDKYALRILKAQIPSLRPGVKILIQDACMPEPGVIPQWRERDLRAMDMSMGCFFNARERTLKEWKALLAAADERFVLKQLIEPERSMLALLEIVWDPSGSTKA</sequence>
<reference evidence="6 7" key="1">
    <citation type="submission" date="2023-01" db="EMBL/GenBank/DDBJ databases">
        <title>Analysis of 21 Apiospora genomes using comparative genomics revels a genus with tremendous synthesis potential of carbohydrate active enzymes and secondary metabolites.</title>
        <authorList>
            <person name="Sorensen T."/>
        </authorList>
    </citation>
    <scope>NUCLEOTIDE SEQUENCE [LARGE SCALE GENOMIC DNA]</scope>
    <source>
        <strain evidence="6 7">CBS 83171</strain>
    </source>
</reference>
<evidence type="ECO:0000259" key="4">
    <source>
        <dbReference type="Pfam" id="PF00891"/>
    </source>
</evidence>
<keyword evidence="7" id="KW-1185">Reference proteome</keyword>
<evidence type="ECO:0000313" key="6">
    <source>
        <dbReference type="EMBL" id="KAK8076935.1"/>
    </source>
</evidence>
<dbReference type="Gene3D" id="1.10.10.10">
    <property type="entry name" value="Winged helix-like DNA-binding domain superfamily/Winged helix DNA-binding domain"/>
    <property type="match status" value="1"/>
</dbReference>
<proteinExistence type="predicted"/>
<dbReference type="Pfam" id="PF08100">
    <property type="entry name" value="Dimerisation"/>
    <property type="match status" value="1"/>
</dbReference>